<dbReference type="Proteomes" id="UP000887458">
    <property type="component" value="Unassembled WGS sequence"/>
</dbReference>
<dbReference type="EMBL" id="NJHN03000043">
    <property type="protein sequence ID" value="KAH9421339.1"/>
    <property type="molecule type" value="Genomic_DNA"/>
</dbReference>
<keyword evidence="3 6" id="KW-0812">Transmembrane</keyword>
<organism evidence="8 9">
    <name type="scientific">Dermatophagoides pteronyssinus</name>
    <name type="common">European house dust mite</name>
    <dbReference type="NCBI Taxonomy" id="6956"/>
    <lineage>
        <taxon>Eukaryota</taxon>
        <taxon>Metazoa</taxon>
        <taxon>Ecdysozoa</taxon>
        <taxon>Arthropoda</taxon>
        <taxon>Chelicerata</taxon>
        <taxon>Arachnida</taxon>
        <taxon>Acari</taxon>
        <taxon>Acariformes</taxon>
        <taxon>Sarcoptiformes</taxon>
        <taxon>Astigmata</taxon>
        <taxon>Psoroptidia</taxon>
        <taxon>Analgoidea</taxon>
        <taxon>Pyroglyphidae</taxon>
        <taxon>Dermatophagoidinae</taxon>
        <taxon>Dermatophagoides</taxon>
    </lineage>
</organism>
<feature type="transmembrane region" description="Helical" evidence="6">
    <location>
        <begin position="175"/>
        <end position="195"/>
    </location>
</feature>
<sequence length="302" mass="35387">MAAGATGSNSRSSSESSMSDYDLTKMQKMHRQFKQYLWIIPLLAVLFILLNLIIGYAYLTTNEMIEPIWPYPSDLGSSKPYASYFTEFITIISFLCKYKFIEYNNNIDFIITTYCRYKQISLYLISGFEKETNNNKHAKKILVKLQKRNFCSFLLNFILIFAAITMGSFRMSEHFIIHWIALSIFIIFTIVYMFIMCHLSRKLYDYGEIETKPITMYISAIIFTIAAIVSIIAGIVSITQLKSSDDIMNNRLRLFWLSNMDGYDWHLVSTISQWIGIIMYIPFLCSISRRMRLFHGWNQIMF</sequence>
<feature type="transmembrane region" description="Helical" evidence="6">
    <location>
        <begin position="36"/>
        <end position="61"/>
    </location>
</feature>
<comment type="caution">
    <text evidence="8">The sequence shown here is derived from an EMBL/GenBank/DDBJ whole genome shotgun (WGS) entry which is preliminary data.</text>
</comment>
<feature type="transmembrane region" description="Helical" evidence="6">
    <location>
        <begin position="150"/>
        <end position="169"/>
    </location>
</feature>
<reference evidence="8 9" key="2">
    <citation type="journal article" date="2022" name="Mol. Biol. Evol.">
        <title>Comparative Genomics Reveals Insights into the Divergent Evolution of Astigmatic Mites and Household Pest Adaptations.</title>
        <authorList>
            <person name="Xiong Q."/>
            <person name="Wan A.T."/>
            <person name="Liu X."/>
            <person name="Fung C.S."/>
            <person name="Xiao X."/>
            <person name="Malainual N."/>
            <person name="Hou J."/>
            <person name="Wang L."/>
            <person name="Wang M."/>
            <person name="Yang K.Y."/>
            <person name="Cui Y."/>
            <person name="Leung E.L."/>
            <person name="Nong W."/>
            <person name="Shin S.K."/>
            <person name="Au S.W."/>
            <person name="Jeong K.Y."/>
            <person name="Chew F.T."/>
            <person name="Hui J.H."/>
            <person name="Leung T.F."/>
            <person name="Tungtrongchitr A."/>
            <person name="Zhong N."/>
            <person name="Liu Z."/>
            <person name="Tsui S.K."/>
        </authorList>
    </citation>
    <scope>NUCLEOTIDE SEQUENCE [LARGE SCALE GENOMIC DNA]</scope>
    <source>
        <strain evidence="8">Derp</strain>
    </source>
</reference>
<dbReference type="InterPro" id="IPR019402">
    <property type="entry name" value="CWH43_N"/>
</dbReference>
<evidence type="ECO:0000259" key="7">
    <source>
        <dbReference type="Pfam" id="PF10277"/>
    </source>
</evidence>
<evidence type="ECO:0000256" key="6">
    <source>
        <dbReference type="SAM" id="Phobius"/>
    </source>
</evidence>
<reference evidence="8 9" key="1">
    <citation type="journal article" date="2018" name="J. Allergy Clin. Immunol.">
        <title>High-quality assembly of Dermatophagoides pteronyssinus genome and transcriptome reveals a wide range of novel allergens.</title>
        <authorList>
            <person name="Liu X.Y."/>
            <person name="Yang K.Y."/>
            <person name="Wang M.Q."/>
            <person name="Kwok J.S."/>
            <person name="Zeng X."/>
            <person name="Yang Z."/>
            <person name="Xiao X.J."/>
            <person name="Lau C.P."/>
            <person name="Li Y."/>
            <person name="Huang Z.M."/>
            <person name="Ba J.G."/>
            <person name="Yim A.K."/>
            <person name="Ouyang C.Y."/>
            <person name="Ngai S.M."/>
            <person name="Chan T.F."/>
            <person name="Leung E.L."/>
            <person name="Liu L."/>
            <person name="Liu Z.G."/>
            <person name="Tsui S.K."/>
        </authorList>
    </citation>
    <scope>NUCLEOTIDE SEQUENCE [LARGE SCALE GENOMIC DNA]</scope>
    <source>
        <strain evidence="8">Derp</strain>
    </source>
</reference>
<feature type="domain" description="CWH43-like N-terminal" evidence="7">
    <location>
        <begin position="37"/>
        <end position="288"/>
    </location>
</feature>
<keyword evidence="4 6" id="KW-1133">Transmembrane helix</keyword>
<evidence type="ECO:0000256" key="5">
    <source>
        <dbReference type="ARBA" id="ARBA00023136"/>
    </source>
</evidence>
<dbReference type="PANTHER" id="PTHR21324:SF2">
    <property type="entry name" value="EG:22E5.9 PROTEIN"/>
    <property type="match status" value="1"/>
</dbReference>
<protein>
    <submittedName>
        <fullName evidence="8">Autophagy modulator</fullName>
    </submittedName>
</protein>
<evidence type="ECO:0000313" key="9">
    <source>
        <dbReference type="Proteomes" id="UP000887458"/>
    </source>
</evidence>
<keyword evidence="5 6" id="KW-0472">Membrane</keyword>
<evidence type="ECO:0000313" key="8">
    <source>
        <dbReference type="EMBL" id="KAH9421339.1"/>
    </source>
</evidence>
<proteinExistence type="inferred from homology"/>
<feature type="transmembrane region" description="Helical" evidence="6">
    <location>
        <begin position="81"/>
        <end position="100"/>
    </location>
</feature>
<dbReference type="InterPro" id="IPR050911">
    <property type="entry name" value="DRAM/TMEM150_Autophagy_Mod"/>
</dbReference>
<evidence type="ECO:0000256" key="1">
    <source>
        <dbReference type="ARBA" id="ARBA00004127"/>
    </source>
</evidence>
<keyword evidence="9" id="KW-1185">Reference proteome</keyword>
<evidence type="ECO:0000256" key="2">
    <source>
        <dbReference type="ARBA" id="ARBA00006565"/>
    </source>
</evidence>
<feature type="transmembrane region" description="Helical" evidence="6">
    <location>
        <begin position="265"/>
        <end position="285"/>
    </location>
</feature>
<comment type="subcellular location">
    <subcellularLocation>
        <location evidence="1">Endomembrane system</location>
        <topology evidence="1">Multi-pass membrane protein</topology>
    </subcellularLocation>
</comment>
<comment type="similarity">
    <text evidence="2">Belongs to the DRAM/TMEM150 family.</text>
</comment>
<dbReference type="PANTHER" id="PTHR21324">
    <property type="entry name" value="FASTING-INDUCIBLE INTEGRAL MEMBRANE PROTEIN TM6P1-RELATED"/>
    <property type="match status" value="1"/>
</dbReference>
<gene>
    <name evidence="8" type="primary">DRAM2_14</name>
    <name evidence="8" type="ORF">DERP_013789</name>
</gene>
<name>A0ABQ8JFE3_DERPT</name>
<dbReference type="Pfam" id="PF10277">
    <property type="entry name" value="Frag1"/>
    <property type="match status" value="1"/>
</dbReference>
<feature type="transmembrane region" description="Helical" evidence="6">
    <location>
        <begin position="216"/>
        <end position="238"/>
    </location>
</feature>
<accession>A0ABQ8JFE3</accession>
<evidence type="ECO:0000256" key="3">
    <source>
        <dbReference type="ARBA" id="ARBA00022692"/>
    </source>
</evidence>
<evidence type="ECO:0000256" key="4">
    <source>
        <dbReference type="ARBA" id="ARBA00022989"/>
    </source>
</evidence>